<evidence type="ECO:0000256" key="2">
    <source>
        <dbReference type="ARBA" id="ARBA00022692"/>
    </source>
</evidence>
<accession>A0A846HCP7</accession>
<dbReference type="EMBL" id="JTCM02000036">
    <property type="protein sequence ID" value="NEU74171.1"/>
    <property type="molecule type" value="Genomic_DNA"/>
</dbReference>
<protein>
    <submittedName>
        <fullName evidence="7">RDD family protein</fullName>
    </submittedName>
</protein>
<reference evidence="7 8" key="1">
    <citation type="journal article" date="2015" name="Genome Announc.">
        <title>Draft Genome Sequence of Cyanobacterium Hassallia byssoidea Strain VB512170, Isolated from Monuments in India.</title>
        <authorList>
            <person name="Singh D."/>
            <person name="Chandrababunaidu M.M."/>
            <person name="Panda A."/>
            <person name="Sen D."/>
            <person name="Bhattacharyya S."/>
            <person name="Adhikary S.P."/>
            <person name="Tripathy S."/>
        </authorList>
    </citation>
    <scope>NUCLEOTIDE SEQUENCE [LARGE SCALE GENOMIC DNA]</scope>
    <source>
        <strain evidence="7 8">VB512170</strain>
    </source>
</reference>
<dbReference type="Pfam" id="PF06271">
    <property type="entry name" value="RDD"/>
    <property type="match status" value="1"/>
</dbReference>
<evidence type="ECO:0000256" key="4">
    <source>
        <dbReference type="ARBA" id="ARBA00023136"/>
    </source>
</evidence>
<comment type="subcellular location">
    <subcellularLocation>
        <location evidence="1">Membrane</location>
        <topology evidence="1">Multi-pass membrane protein</topology>
    </subcellularLocation>
</comment>
<keyword evidence="4 5" id="KW-0472">Membrane</keyword>
<evidence type="ECO:0000256" key="5">
    <source>
        <dbReference type="SAM" id="Phobius"/>
    </source>
</evidence>
<organism evidence="7 8">
    <name type="scientific">Hassallia byssoidea VB512170</name>
    <dbReference type="NCBI Taxonomy" id="1304833"/>
    <lineage>
        <taxon>Bacteria</taxon>
        <taxon>Bacillati</taxon>
        <taxon>Cyanobacteriota</taxon>
        <taxon>Cyanophyceae</taxon>
        <taxon>Nostocales</taxon>
        <taxon>Tolypothrichaceae</taxon>
        <taxon>Hassallia</taxon>
    </lineage>
</organism>
<comment type="caution">
    <text evidence="7">The sequence shown here is derived from an EMBL/GenBank/DDBJ whole genome shotgun (WGS) entry which is preliminary data.</text>
</comment>
<dbReference type="Proteomes" id="UP000031549">
    <property type="component" value="Unassembled WGS sequence"/>
</dbReference>
<sequence>MHLFNKIKFRTPESVELEFTLAGIGNRAWALLIDYHVLAAFMTVFVVVWVTVAVQLADLWTIIFGKQVSLWLIAIALITGFAIYTGYFVFFETLWHGQTPGKRFAKIRVVRDDGRPVGLQQTTLRALLRPIDEFFYLGSLFIIFSDREKRLGDLAAGTIVIQAQRPLASTTLTICEQAKPIYEHLLQVADLSALLPDDFAVIREYLLRRTQMSTKARMKLALELTQQVQDIIDLEKLPEAVVPDVFLEAVYLGYKQIGEWGVGSGE</sequence>
<evidence type="ECO:0000313" key="7">
    <source>
        <dbReference type="EMBL" id="NEU74171.1"/>
    </source>
</evidence>
<dbReference type="GO" id="GO:0016020">
    <property type="term" value="C:membrane"/>
    <property type="evidence" value="ECO:0007669"/>
    <property type="project" value="UniProtKB-SubCell"/>
</dbReference>
<evidence type="ECO:0000256" key="3">
    <source>
        <dbReference type="ARBA" id="ARBA00022989"/>
    </source>
</evidence>
<feature type="domain" description="RDD" evidence="6">
    <location>
        <begin position="21"/>
        <end position="157"/>
    </location>
</feature>
<feature type="transmembrane region" description="Helical" evidence="5">
    <location>
        <begin position="69"/>
        <end position="90"/>
    </location>
</feature>
<dbReference type="AlphaFoldDB" id="A0A846HCP7"/>
<keyword evidence="3 5" id="KW-1133">Transmembrane helix</keyword>
<feature type="transmembrane region" description="Helical" evidence="5">
    <location>
        <begin position="37"/>
        <end position="57"/>
    </location>
</feature>
<evidence type="ECO:0000256" key="1">
    <source>
        <dbReference type="ARBA" id="ARBA00004141"/>
    </source>
</evidence>
<evidence type="ECO:0000259" key="6">
    <source>
        <dbReference type="Pfam" id="PF06271"/>
    </source>
</evidence>
<name>A0A846HCP7_9CYAN</name>
<proteinExistence type="predicted"/>
<gene>
    <name evidence="7" type="ORF">PI95_016795</name>
</gene>
<dbReference type="RefSeq" id="WP_039738486.1">
    <property type="nucleotide sequence ID" value="NZ_JTCM02000036.1"/>
</dbReference>
<evidence type="ECO:0000313" key="8">
    <source>
        <dbReference type="Proteomes" id="UP000031549"/>
    </source>
</evidence>
<dbReference type="InterPro" id="IPR010432">
    <property type="entry name" value="RDD"/>
</dbReference>
<dbReference type="PANTHER" id="PTHR38480:SF1">
    <property type="entry name" value="SLR0254 PROTEIN"/>
    <property type="match status" value="1"/>
</dbReference>
<keyword evidence="8" id="KW-1185">Reference proteome</keyword>
<dbReference type="PANTHER" id="PTHR38480">
    <property type="entry name" value="SLR0254 PROTEIN"/>
    <property type="match status" value="1"/>
</dbReference>
<keyword evidence="2 5" id="KW-0812">Transmembrane</keyword>